<dbReference type="EMBL" id="JABBFX010000003">
    <property type="protein sequence ID" value="NML47536.1"/>
    <property type="molecule type" value="Genomic_DNA"/>
</dbReference>
<dbReference type="InterPro" id="IPR020915">
    <property type="entry name" value="UPF0311"/>
</dbReference>
<dbReference type="HAMAP" id="MF_00775">
    <property type="entry name" value="UPF0311"/>
    <property type="match status" value="1"/>
</dbReference>
<sequence length="151" mass="17000">MIQTRPLFEIRLQVPQIVDIGDTPLGRRRIATVTGGEFEGERLRGSVVGAPAGDWLLQRNDGTTILDVRLLLRTDDGEHIYMSYRGVRHGPADVMARMAAGEVVDPKTYYFRITPVFETSARKYDWLNRIVAVGTGRREPTGPIYTIEEVL</sequence>
<dbReference type="PANTHER" id="PTHR37315">
    <property type="entry name" value="UPF0311 PROTEIN BLR7842"/>
    <property type="match status" value="1"/>
</dbReference>
<organism evidence="2 3">
    <name type="scientific">Ramlibacter agri</name>
    <dbReference type="NCBI Taxonomy" id="2728837"/>
    <lineage>
        <taxon>Bacteria</taxon>
        <taxon>Pseudomonadati</taxon>
        <taxon>Pseudomonadota</taxon>
        <taxon>Betaproteobacteria</taxon>
        <taxon>Burkholderiales</taxon>
        <taxon>Comamonadaceae</taxon>
        <taxon>Ramlibacter</taxon>
    </lineage>
</organism>
<comment type="similarity">
    <text evidence="1">Belongs to the UPF0311 family.</text>
</comment>
<dbReference type="Pfam" id="PF11578">
    <property type="entry name" value="DUF3237"/>
    <property type="match status" value="1"/>
</dbReference>
<dbReference type="Gene3D" id="2.40.160.20">
    <property type="match status" value="1"/>
</dbReference>
<accession>A0A848H973</accession>
<protein>
    <recommendedName>
        <fullName evidence="1">UPF0311 protein HHL11_27550</fullName>
    </recommendedName>
</protein>
<dbReference type="Proteomes" id="UP000541185">
    <property type="component" value="Unassembled WGS sequence"/>
</dbReference>
<name>A0A848H973_9BURK</name>
<dbReference type="PANTHER" id="PTHR37315:SF1">
    <property type="entry name" value="UPF0311 PROTEIN BLR7842"/>
    <property type="match status" value="1"/>
</dbReference>
<gene>
    <name evidence="2" type="ORF">HHL11_27550</name>
</gene>
<comment type="caution">
    <text evidence="2">The sequence shown here is derived from an EMBL/GenBank/DDBJ whole genome shotgun (WGS) entry which is preliminary data.</text>
</comment>
<dbReference type="AlphaFoldDB" id="A0A848H973"/>
<evidence type="ECO:0000313" key="2">
    <source>
        <dbReference type="EMBL" id="NML47536.1"/>
    </source>
</evidence>
<reference evidence="2 3" key="1">
    <citation type="submission" date="2020-04" db="EMBL/GenBank/DDBJ databases">
        <title>Ramlibacter sp. G-1-2-2 isolated from soil.</title>
        <authorList>
            <person name="Dahal R.H."/>
        </authorList>
    </citation>
    <scope>NUCLEOTIDE SEQUENCE [LARGE SCALE GENOMIC DNA]</scope>
    <source>
        <strain evidence="2 3">G-1-2-2</strain>
    </source>
</reference>
<evidence type="ECO:0000256" key="1">
    <source>
        <dbReference type="HAMAP-Rule" id="MF_00775"/>
    </source>
</evidence>
<evidence type="ECO:0000313" key="3">
    <source>
        <dbReference type="Proteomes" id="UP000541185"/>
    </source>
</evidence>
<keyword evidence="3" id="KW-1185">Reference proteome</keyword>
<dbReference type="RefSeq" id="WP_169421806.1">
    <property type="nucleotide sequence ID" value="NZ_JABBFX010000003.1"/>
</dbReference>
<proteinExistence type="inferred from homology"/>